<reference evidence="6" key="1">
    <citation type="submission" date="2012-04" db="EMBL/GenBank/DDBJ databases">
        <authorList>
            <person name="Borisov I.G."/>
            <person name="Ivanikova N.V."/>
            <person name="Pinevich A.V."/>
        </authorList>
    </citation>
    <scope>NUCLEOTIDE SEQUENCE</scope>
    <source>
        <strain evidence="6">CALU 1027</strain>
    </source>
</reference>
<dbReference type="GO" id="GO:0009982">
    <property type="term" value="F:pseudouridine synthase activity"/>
    <property type="evidence" value="ECO:0007669"/>
    <property type="project" value="InterPro"/>
</dbReference>
<dbReference type="PANTHER" id="PTHR47683:SF2">
    <property type="entry name" value="RNA-BINDING S4 DOMAIN-CONTAINING PROTEIN"/>
    <property type="match status" value="1"/>
</dbReference>
<dbReference type="InterPro" id="IPR018496">
    <property type="entry name" value="PsdUridine_synth_RsuA/RluB_CS"/>
</dbReference>
<dbReference type="Gene3D" id="3.30.70.580">
    <property type="entry name" value="Pseudouridine synthase I, catalytic domain, N-terminal subdomain"/>
    <property type="match status" value="1"/>
</dbReference>
<dbReference type="GO" id="GO:0003723">
    <property type="term" value="F:RNA binding"/>
    <property type="evidence" value="ECO:0007669"/>
    <property type="project" value="InterPro"/>
</dbReference>
<organism evidence="6 7">
    <name type="scientific">Prochlorothrix hollandica PCC 9006 = CALU 1027</name>
    <dbReference type="NCBI Taxonomy" id="317619"/>
    <lineage>
        <taxon>Bacteria</taxon>
        <taxon>Bacillati</taxon>
        <taxon>Cyanobacteriota</taxon>
        <taxon>Cyanophyceae</taxon>
        <taxon>Prochlorotrichales</taxon>
        <taxon>Prochlorotrichaceae</taxon>
        <taxon>Prochlorothrix</taxon>
    </lineage>
</organism>
<dbReference type="Proteomes" id="UP000034681">
    <property type="component" value="Unassembled WGS sequence"/>
</dbReference>
<keyword evidence="2 3" id="KW-0413">Isomerase</keyword>
<dbReference type="EC" id="5.4.99.-" evidence="3"/>
<evidence type="ECO:0000256" key="2">
    <source>
        <dbReference type="ARBA" id="ARBA00023235"/>
    </source>
</evidence>
<accession>A0A0M2PWF1</accession>
<feature type="region of interest" description="Disordered" evidence="4">
    <location>
        <begin position="20"/>
        <end position="44"/>
    </location>
</feature>
<dbReference type="InterPro" id="IPR050343">
    <property type="entry name" value="RsuA_PseudoU_synthase"/>
</dbReference>
<evidence type="ECO:0000256" key="4">
    <source>
        <dbReference type="SAM" id="MobiDB-lite"/>
    </source>
</evidence>
<evidence type="ECO:0000256" key="1">
    <source>
        <dbReference type="ARBA" id="ARBA00008348"/>
    </source>
</evidence>
<evidence type="ECO:0000313" key="7">
    <source>
        <dbReference type="Proteomes" id="UP000034681"/>
    </source>
</evidence>
<dbReference type="Pfam" id="PF00849">
    <property type="entry name" value="PseudoU_synth_2"/>
    <property type="match status" value="1"/>
</dbReference>
<dbReference type="InterPro" id="IPR000748">
    <property type="entry name" value="PsdUridine_synth_RsuA/RluB/E/F"/>
</dbReference>
<comment type="caution">
    <text evidence="6">The sequence shown here is derived from an EMBL/GenBank/DDBJ whole genome shotgun (WGS) entry which is preliminary data.</text>
</comment>
<dbReference type="Gene3D" id="3.30.70.1560">
    <property type="entry name" value="Alpha-L RNA-binding motif"/>
    <property type="match status" value="1"/>
</dbReference>
<protein>
    <recommendedName>
        <fullName evidence="3">Pseudouridine synthase</fullName>
        <ecNumber evidence="3">5.4.99.-</ecNumber>
    </recommendedName>
</protein>
<dbReference type="PANTHER" id="PTHR47683">
    <property type="entry name" value="PSEUDOURIDINE SYNTHASE FAMILY PROTEIN-RELATED"/>
    <property type="match status" value="1"/>
</dbReference>
<keyword evidence="7" id="KW-1185">Reference proteome</keyword>
<feature type="compositionally biased region" description="Low complexity" evidence="4">
    <location>
        <begin position="33"/>
        <end position="42"/>
    </location>
</feature>
<dbReference type="GO" id="GO:0001522">
    <property type="term" value="P:pseudouridine synthesis"/>
    <property type="evidence" value="ECO:0007669"/>
    <property type="project" value="InterPro"/>
</dbReference>
<dbReference type="STRING" id="317619.GCA_000332315_01698"/>
<feature type="domain" description="Pseudouridine synthase RsuA/RluA-like" evidence="5">
    <location>
        <begin position="6"/>
        <end position="167"/>
    </location>
</feature>
<sequence>MARYRYLLFHKPHNVLCQFSDGTADDRGPSPSPDSDQQNPRPTLQDYIPVKSVYPVGRLDRDSEGLLLLTNHGQVQHRIIHPRFGHSRTYWVQVEGIPDAAALAQLQRGVTIKDYRTKPAQVHRLDREPDLPPRTPPIRFRKAIPTCWLALTLQEGRNRQVRRMTAAVGFPTLRLVRVALELHSLRPPLRLTLEGLQPGQWRDLTVSEQQRLVSQVFGSHRP</sequence>
<dbReference type="PROSITE" id="PS01149">
    <property type="entry name" value="PSI_RSU"/>
    <property type="match status" value="1"/>
</dbReference>
<dbReference type="eggNOG" id="COG1187">
    <property type="taxonomic scope" value="Bacteria"/>
</dbReference>
<dbReference type="RefSeq" id="WP_017712193.1">
    <property type="nucleotide sequence ID" value="NZ_KB235936.1"/>
</dbReference>
<evidence type="ECO:0000256" key="3">
    <source>
        <dbReference type="RuleBase" id="RU003887"/>
    </source>
</evidence>
<dbReference type="GO" id="GO:0140098">
    <property type="term" value="F:catalytic activity, acting on RNA"/>
    <property type="evidence" value="ECO:0007669"/>
    <property type="project" value="UniProtKB-ARBA"/>
</dbReference>
<dbReference type="GO" id="GO:0006364">
    <property type="term" value="P:rRNA processing"/>
    <property type="evidence" value="ECO:0007669"/>
    <property type="project" value="UniProtKB-ARBA"/>
</dbReference>
<name>A0A0M2PWF1_PROHO</name>
<dbReference type="InterPro" id="IPR020094">
    <property type="entry name" value="TruA/RsuA/RluB/E/F_N"/>
</dbReference>
<dbReference type="OrthoDB" id="9807213at2"/>
<gene>
    <name evidence="6" type="ORF">PROH_17820</name>
</gene>
<dbReference type="InterPro" id="IPR006145">
    <property type="entry name" value="PsdUridine_synth_RsuA/RluA"/>
</dbReference>
<dbReference type="SUPFAM" id="SSF55120">
    <property type="entry name" value="Pseudouridine synthase"/>
    <property type="match status" value="1"/>
</dbReference>
<evidence type="ECO:0000313" key="6">
    <source>
        <dbReference type="EMBL" id="KKI98701.1"/>
    </source>
</evidence>
<dbReference type="AlphaFoldDB" id="A0A0M2PWF1"/>
<comment type="similarity">
    <text evidence="1 3">Belongs to the pseudouridine synthase RsuA family.</text>
</comment>
<dbReference type="EMBL" id="AJTX02000007">
    <property type="protein sequence ID" value="KKI98701.1"/>
    <property type="molecule type" value="Genomic_DNA"/>
</dbReference>
<dbReference type="NCBIfam" id="TIGR00093">
    <property type="entry name" value="pseudouridine synthase"/>
    <property type="match status" value="1"/>
</dbReference>
<proteinExistence type="inferred from homology"/>
<dbReference type="InterPro" id="IPR042092">
    <property type="entry name" value="PsdUridine_s_RsuA/RluB/E/F_cat"/>
</dbReference>
<evidence type="ECO:0000259" key="5">
    <source>
        <dbReference type="Pfam" id="PF00849"/>
    </source>
</evidence>
<dbReference type="InterPro" id="IPR020103">
    <property type="entry name" value="PsdUridine_synth_cat_dom_sf"/>
</dbReference>